<feature type="signal peptide" evidence="1">
    <location>
        <begin position="1"/>
        <end position="29"/>
    </location>
</feature>
<gene>
    <name evidence="2" type="ORF">H0P51_07295</name>
</gene>
<protein>
    <recommendedName>
        <fullName evidence="4">Secreted protein</fullName>
    </recommendedName>
</protein>
<name>A0A7D6HSC2_9MYCO</name>
<keyword evidence="1" id="KW-0732">Signal</keyword>
<dbReference type="EMBL" id="CP059165">
    <property type="protein sequence ID" value="QLL08711.1"/>
    <property type="molecule type" value="Genomic_DNA"/>
</dbReference>
<dbReference type="AlphaFoldDB" id="A0A7D6HSC2"/>
<reference evidence="2 3" key="2">
    <citation type="submission" date="2020-07" db="EMBL/GenBank/DDBJ databases">
        <authorList>
            <person name="Yu X."/>
        </authorList>
    </citation>
    <scope>NUCLEOTIDE SEQUENCE [LARGE SCALE GENOMIC DNA]</scope>
    <source>
        <strain evidence="3">24</strain>
    </source>
</reference>
<evidence type="ECO:0000313" key="3">
    <source>
        <dbReference type="Proteomes" id="UP000510682"/>
    </source>
</evidence>
<reference evidence="3" key="3">
    <citation type="submission" date="2023-07" db="EMBL/GenBank/DDBJ databases">
        <title>Description of Mycobacterium gordonae subsp. intergordonae subsp.nov. and Mycobacterium gordonae subsp. gordonae subsp. nov.</title>
        <authorList>
            <person name="Huang H."/>
        </authorList>
    </citation>
    <scope>NUCLEOTIDE SEQUENCE [LARGE SCALE GENOMIC DNA]</scope>
    <source>
        <strain evidence="3">24</strain>
    </source>
</reference>
<dbReference type="Proteomes" id="UP000510682">
    <property type="component" value="Chromosome"/>
</dbReference>
<sequence length="171" mass="18450">MNQRHVRRCLMVIACATVPVMGGAPAALAEPSIYNPEPTPYPDHGLIMRSYEEHAAEEFFTASAAGVWFTSPAGLNCGIWDRGSFGCAGNLGGRDPGDNRVGWVNGNIVVRHDPLLGLQFPPGQAERTLPPHSYVSYSGTMCAITGDMSTYCVRGPYQFFVTPNGTWLSPT</sequence>
<organism evidence="2 3">
    <name type="scientific">Mycobacterium vicinigordonae</name>
    <dbReference type="NCBI Taxonomy" id="1719132"/>
    <lineage>
        <taxon>Bacteria</taxon>
        <taxon>Bacillati</taxon>
        <taxon>Actinomycetota</taxon>
        <taxon>Actinomycetes</taxon>
        <taxon>Mycobacteriales</taxon>
        <taxon>Mycobacteriaceae</taxon>
        <taxon>Mycobacterium</taxon>
    </lineage>
</organism>
<accession>A0A7D6HSC2</accession>
<keyword evidence="3" id="KW-1185">Reference proteome</keyword>
<reference evidence="3" key="1">
    <citation type="submission" date="2020-07" db="EMBL/GenBank/DDBJ databases">
        <title>Description of Mycobacterium gordonae subsp. intergordonae subsp.nov. and Mycobacterium gordonae subsp. gordonae subsp. nov.</title>
        <authorList>
            <person name="Yu X."/>
        </authorList>
    </citation>
    <scope>NUCLEOTIDE SEQUENCE [LARGE SCALE GENOMIC DNA]</scope>
    <source>
        <strain evidence="3">24</strain>
    </source>
</reference>
<evidence type="ECO:0008006" key="4">
    <source>
        <dbReference type="Google" id="ProtNLM"/>
    </source>
</evidence>
<evidence type="ECO:0000313" key="2">
    <source>
        <dbReference type="EMBL" id="QLL08711.1"/>
    </source>
</evidence>
<evidence type="ECO:0000256" key="1">
    <source>
        <dbReference type="SAM" id="SignalP"/>
    </source>
</evidence>
<dbReference type="RefSeq" id="WP_180917296.1">
    <property type="nucleotide sequence ID" value="NZ_CP059165.1"/>
</dbReference>
<feature type="chain" id="PRO_5027783050" description="Secreted protein" evidence="1">
    <location>
        <begin position="30"/>
        <end position="171"/>
    </location>
</feature>
<proteinExistence type="predicted"/>
<dbReference type="KEGG" id="mgor:H0P51_07295"/>